<dbReference type="EMBL" id="BAAAJK010000034">
    <property type="protein sequence ID" value="GAA1397177.1"/>
    <property type="molecule type" value="Genomic_DNA"/>
</dbReference>
<keyword evidence="3" id="KW-1185">Reference proteome</keyword>
<proteinExistence type="predicted"/>
<reference evidence="3" key="1">
    <citation type="journal article" date="2019" name="Int. J. Syst. Evol. Microbiol.">
        <title>The Global Catalogue of Microorganisms (GCM) 10K type strain sequencing project: providing services to taxonomists for standard genome sequencing and annotation.</title>
        <authorList>
            <consortium name="The Broad Institute Genomics Platform"/>
            <consortium name="The Broad Institute Genome Sequencing Center for Infectious Disease"/>
            <person name="Wu L."/>
            <person name="Ma J."/>
        </authorList>
    </citation>
    <scope>NUCLEOTIDE SEQUENCE [LARGE SCALE GENOMIC DNA]</scope>
    <source>
        <strain evidence="3">JCM 11896</strain>
    </source>
</reference>
<evidence type="ECO:0000313" key="2">
    <source>
        <dbReference type="EMBL" id="GAA1397177.1"/>
    </source>
</evidence>
<dbReference type="SUPFAM" id="SSF53597">
    <property type="entry name" value="Dihydrofolate reductase-like"/>
    <property type="match status" value="1"/>
</dbReference>
<comment type="caution">
    <text evidence="2">The sequence shown here is derived from an EMBL/GenBank/DDBJ whole genome shotgun (WGS) entry which is preliminary data.</text>
</comment>
<protein>
    <submittedName>
        <fullName evidence="2">Dihydrofolate reductase family protein</fullName>
    </submittedName>
</protein>
<evidence type="ECO:0000259" key="1">
    <source>
        <dbReference type="Pfam" id="PF01872"/>
    </source>
</evidence>
<organism evidence="2 3">
    <name type="scientific">Pseudonocardia kongjuensis</name>
    <dbReference type="NCBI Taxonomy" id="102227"/>
    <lineage>
        <taxon>Bacteria</taxon>
        <taxon>Bacillati</taxon>
        <taxon>Actinomycetota</taxon>
        <taxon>Actinomycetes</taxon>
        <taxon>Pseudonocardiales</taxon>
        <taxon>Pseudonocardiaceae</taxon>
        <taxon>Pseudonocardia</taxon>
    </lineage>
</organism>
<name>A0ABP4IUH6_9PSEU</name>
<dbReference type="InterPro" id="IPR024072">
    <property type="entry name" value="DHFR-like_dom_sf"/>
</dbReference>
<dbReference type="Proteomes" id="UP001501414">
    <property type="component" value="Unassembled WGS sequence"/>
</dbReference>
<sequence length="190" mass="21322">MGRLRYSTIMSADGYLTDAEGRYDWAFPDEEVVAFITERERDADTHLYGRRMYEEMRSWEDVTDVTSDRSATDLEFARTWRAATKVVFSRTLTAVSTARTTLERELDPARVRAIVDTAPGDVSISGPTLAADAIRAGLVDDLELYLVPMLVGGGLRALPDGVRARLELVEQQRLAGGFTFLHYRTRRTPA</sequence>
<dbReference type="Gene3D" id="3.40.430.10">
    <property type="entry name" value="Dihydrofolate Reductase, subunit A"/>
    <property type="match status" value="1"/>
</dbReference>
<dbReference type="RefSeq" id="WP_344026606.1">
    <property type="nucleotide sequence ID" value="NZ_BAAAJK010000034.1"/>
</dbReference>
<feature type="domain" description="Bacterial bifunctional deaminase-reductase C-terminal" evidence="1">
    <location>
        <begin position="5"/>
        <end position="177"/>
    </location>
</feature>
<dbReference type="Pfam" id="PF01872">
    <property type="entry name" value="RibD_C"/>
    <property type="match status" value="1"/>
</dbReference>
<evidence type="ECO:0000313" key="3">
    <source>
        <dbReference type="Proteomes" id="UP001501414"/>
    </source>
</evidence>
<gene>
    <name evidence="2" type="ORF">GCM10009613_49450</name>
</gene>
<dbReference type="InterPro" id="IPR002734">
    <property type="entry name" value="RibDG_C"/>
</dbReference>
<accession>A0ABP4IUH6</accession>